<dbReference type="EMBL" id="RBNJ01002757">
    <property type="protein sequence ID" value="RUS31623.1"/>
    <property type="molecule type" value="Genomic_DNA"/>
</dbReference>
<evidence type="ECO:0000313" key="2">
    <source>
        <dbReference type="EMBL" id="RUS31623.1"/>
    </source>
</evidence>
<evidence type="ECO:0000256" key="1">
    <source>
        <dbReference type="SAM" id="MobiDB-lite"/>
    </source>
</evidence>
<feature type="region of interest" description="Disordered" evidence="1">
    <location>
        <begin position="1"/>
        <end position="33"/>
    </location>
</feature>
<reference evidence="2 3" key="1">
    <citation type="journal article" date="2018" name="New Phytol.">
        <title>Phylogenomics of Endogonaceae and evolution of mycorrhizas within Mucoromycota.</title>
        <authorList>
            <person name="Chang Y."/>
            <person name="Desiro A."/>
            <person name="Na H."/>
            <person name="Sandor L."/>
            <person name="Lipzen A."/>
            <person name="Clum A."/>
            <person name="Barry K."/>
            <person name="Grigoriev I.V."/>
            <person name="Martin F.M."/>
            <person name="Stajich J.E."/>
            <person name="Smith M.E."/>
            <person name="Bonito G."/>
            <person name="Spatafora J.W."/>
        </authorList>
    </citation>
    <scope>NUCLEOTIDE SEQUENCE [LARGE SCALE GENOMIC DNA]</scope>
    <source>
        <strain evidence="2 3">AD002</strain>
    </source>
</reference>
<proteinExistence type="predicted"/>
<gene>
    <name evidence="2" type="ORF">BC938DRAFT_477431</name>
</gene>
<comment type="caution">
    <text evidence="2">The sequence shown here is derived from an EMBL/GenBank/DDBJ whole genome shotgun (WGS) entry which is preliminary data.</text>
</comment>
<protein>
    <submittedName>
        <fullName evidence="2">Uncharacterized protein</fullName>
    </submittedName>
</protein>
<organism evidence="2 3">
    <name type="scientific">Jimgerdemannia flammicorona</name>
    <dbReference type="NCBI Taxonomy" id="994334"/>
    <lineage>
        <taxon>Eukaryota</taxon>
        <taxon>Fungi</taxon>
        <taxon>Fungi incertae sedis</taxon>
        <taxon>Mucoromycota</taxon>
        <taxon>Mucoromycotina</taxon>
        <taxon>Endogonomycetes</taxon>
        <taxon>Endogonales</taxon>
        <taxon>Endogonaceae</taxon>
        <taxon>Jimgerdemannia</taxon>
    </lineage>
</organism>
<feature type="compositionally biased region" description="Pro residues" evidence="1">
    <location>
        <begin position="13"/>
        <end position="27"/>
    </location>
</feature>
<accession>A0A433QPA8</accession>
<sequence length="79" mass="8309">MITLNKLKSTYLPPSPSPAPVPLPPSPRGNHIQQPLDLVISPVVHHATNPYTPASGTAASMTLSSLPYPAWPSISSASR</sequence>
<dbReference type="AlphaFoldDB" id="A0A433QPA8"/>
<name>A0A433QPA8_9FUNG</name>
<evidence type="ECO:0000313" key="3">
    <source>
        <dbReference type="Proteomes" id="UP000274822"/>
    </source>
</evidence>
<keyword evidence="3" id="KW-1185">Reference proteome</keyword>
<dbReference type="Proteomes" id="UP000274822">
    <property type="component" value="Unassembled WGS sequence"/>
</dbReference>